<dbReference type="InParanoid" id="A0A1E5RHN6"/>
<proteinExistence type="predicted"/>
<accession>A0A1E5RHN6</accession>
<organism evidence="1 2">
    <name type="scientific">Hanseniaspora osmophila</name>
    <dbReference type="NCBI Taxonomy" id="56408"/>
    <lineage>
        <taxon>Eukaryota</taxon>
        <taxon>Fungi</taxon>
        <taxon>Dikarya</taxon>
        <taxon>Ascomycota</taxon>
        <taxon>Saccharomycotina</taxon>
        <taxon>Saccharomycetes</taxon>
        <taxon>Saccharomycodales</taxon>
        <taxon>Saccharomycodaceae</taxon>
        <taxon>Hanseniaspora</taxon>
    </lineage>
</organism>
<name>A0A1E5RHN6_9ASCO</name>
<dbReference type="Proteomes" id="UP000095728">
    <property type="component" value="Unassembled WGS sequence"/>
</dbReference>
<evidence type="ECO:0000313" key="2">
    <source>
        <dbReference type="Proteomes" id="UP000095728"/>
    </source>
</evidence>
<dbReference type="EMBL" id="LPNM01000006">
    <property type="protein sequence ID" value="OEJ86395.1"/>
    <property type="molecule type" value="Genomic_DNA"/>
</dbReference>
<reference evidence="2" key="1">
    <citation type="journal article" date="2016" name="Genome Announc.">
        <title>Genome sequences of three species of Hanseniaspora isolated from spontaneous wine fermentations.</title>
        <authorList>
            <person name="Sternes P.R."/>
            <person name="Lee D."/>
            <person name="Kutyna D.R."/>
            <person name="Borneman A.R."/>
        </authorList>
    </citation>
    <scope>NUCLEOTIDE SEQUENCE [LARGE SCALE GENOMIC DNA]</scope>
    <source>
        <strain evidence="2">AWRI3579</strain>
    </source>
</reference>
<gene>
    <name evidence="1" type="ORF">AWRI3579_g1551</name>
</gene>
<protein>
    <submittedName>
        <fullName evidence="1">Uncharacterized protein</fullName>
    </submittedName>
</protein>
<keyword evidence="2" id="KW-1185">Reference proteome</keyword>
<dbReference type="AlphaFoldDB" id="A0A1E5RHN6"/>
<comment type="caution">
    <text evidence="1">The sequence shown here is derived from an EMBL/GenBank/DDBJ whole genome shotgun (WGS) entry which is preliminary data.</text>
</comment>
<sequence length="401" mass="46605">MGFIVAGVNTREIKRADKNNSTILSKSAYYPYLHRYRKLSTERNFGSQKHVSDDTYTDRPNVSLKKHKGSITAHTETADEVQKRLDRELNVVSRKQFLRPAIFLELPDEIIDQVMLMSGRNSNLPILNKQLYAYFNQSDIHARMMNQFVKFNYTRDNGATMVFDLRVFNCKRCRDYLMDVGLVRAGETKIDVFKRAESMSYIFNKPISSFINEEGTRKDPKSGSEVSFLVENNFPEYFLKNEDDFQKYFVPFLKETKQNAVFEKIMENPLTKVILNHPETVINMLITKTYETLSEGDQMREMFMKVRNLAISETEQQYVSDFHLSATPLVLAVQRHGKHKDKIHGLLQSLLHLYEETHNTESLSDDTLWFLLISDSKLQMPNEMIWNAGGRPSAAVMNNFI</sequence>
<evidence type="ECO:0000313" key="1">
    <source>
        <dbReference type="EMBL" id="OEJ86395.1"/>
    </source>
</evidence>